<gene>
    <name evidence="3" type="ORF">BN1708_004331</name>
</gene>
<evidence type="ECO:0000256" key="1">
    <source>
        <dbReference type="SAM" id="MobiDB-lite"/>
    </source>
</evidence>
<accession>A0A0G4LYN5</accession>
<feature type="region of interest" description="Disordered" evidence="1">
    <location>
        <begin position="58"/>
        <end position="84"/>
    </location>
</feature>
<dbReference type="AlphaFoldDB" id="A0A0G4LYN5"/>
<keyword evidence="4" id="KW-1185">Reference proteome</keyword>
<evidence type="ECO:0000313" key="3">
    <source>
        <dbReference type="EMBL" id="CRK27109.1"/>
    </source>
</evidence>
<evidence type="ECO:0000256" key="2">
    <source>
        <dbReference type="SAM" id="SignalP"/>
    </source>
</evidence>
<feature type="compositionally biased region" description="Polar residues" evidence="1">
    <location>
        <begin position="58"/>
        <end position="73"/>
    </location>
</feature>
<sequence length="84" mass="9310">MTPQLRWILVLEQLLMALSPDRKWAEEDGLEELDLAPKPADDAALTLNEETLQSSLMSTLHQQDVDTSPSMNSVGVVEDAASRF</sequence>
<evidence type="ECO:0000313" key="4">
    <source>
        <dbReference type="Proteomes" id="UP000044602"/>
    </source>
</evidence>
<protein>
    <submittedName>
        <fullName evidence="3">Uncharacterized protein</fullName>
    </submittedName>
</protein>
<feature type="signal peptide" evidence="2">
    <location>
        <begin position="1"/>
        <end position="25"/>
    </location>
</feature>
<keyword evidence="2" id="KW-0732">Signal</keyword>
<reference evidence="3 4" key="1">
    <citation type="submission" date="2015-05" db="EMBL/GenBank/DDBJ databases">
        <authorList>
            <person name="Wang D.B."/>
            <person name="Wang M."/>
        </authorList>
    </citation>
    <scope>NUCLEOTIDE SEQUENCE [LARGE SCALE GENOMIC DNA]</scope>
    <source>
        <strain evidence="3">VL1</strain>
    </source>
</reference>
<organism evidence="3 4">
    <name type="scientific">Verticillium longisporum</name>
    <name type="common">Verticillium dahliae var. longisporum</name>
    <dbReference type="NCBI Taxonomy" id="100787"/>
    <lineage>
        <taxon>Eukaryota</taxon>
        <taxon>Fungi</taxon>
        <taxon>Dikarya</taxon>
        <taxon>Ascomycota</taxon>
        <taxon>Pezizomycotina</taxon>
        <taxon>Sordariomycetes</taxon>
        <taxon>Hypocreomycetidae</taxon>
        <taxon>Glomerellales</taxon>
        <taxon>Plectosphaerellaceae</taxon>
        <taxon>Verticillium</taxon>
    </lineage>
</organism>
<proteinExistence type="predicted"/>
<name>A0A0G4LYN5_VERLO</name>
<feature type="chain" id="PRO_5002566686" evidence="2">
    <location>
        <begin position="26"/>
        <end position="84"/>
    </location>
</feature>
<dbReference type="Proteomes" id="UP000044602">
    <property type="component" value="Unassembled WGS sequence"/>
</dbReference>
<dbReference type="EMBL" id="CVQH01020307">
    <property type="protein sequence ID" value="CRK27109.1"/>
    <property type="molecule type" value="Genomic_DNA"/>
</dbReference>